<sequence>MTPTDSNQNIRRGLSERESRALSLLASQNNEIFTIDDLAEALDTTYESAKTTASRLANNGWLTRLKPGLYLVVPLAAGEDSQYTAHEYHIASHLVEPMYIGYWSALNFHGFTEQVPRSVYVATTKRLPDRTVHDVEYHFVTLAERKLFGHQNHAVAGQAVPIATPEKTLADCADQPNHCGGIRELAKGIQEGTDGYDPSTLIEHALRIENGAALKRLVYLMDHYGVTVPEREEVTAKFTSGASPLDPTRSGDGSYDGRYRLYINVSDEELPATHAK</sequence>
<gene>
    <name evidence="3" type="ORF">SAMN05216226_10514</name>
</gene>
<dbReference type="AlphaFoldDB" id="A0A1G8UQ36"/>
<dbReference type="EMBL" id="FNFC01000005">
    <property type="protein sequence ID" value="SDJ55090.1"/>
    <property type="molecule type" value="Genomic_DNA"/>
</dbReference>
<protein>
    <submittedName>
        <fullName evidence="3">Transcriptional regulator, predicted component of viral defense system</fullName>
    </submittedName>
</protein>
<evidence type="ECO:0000313" key="3">
    <source>
        <dbReference type="EMBL" id="SDJ55090.1"/>
    </source>
</evidence>
<evidence type="ECO:0000259" key="1">
    <source>
        <dbReference type="Pfam" id="PF09407"/>
    </source>
</evidence>
<dbReference type="InterPro" id="IPR018547">
    <property type="entry name" value="AbiEi_C"/>
</dbReference>
<dbReference type="Pfam" id="PF09407">
    <property type="entry name" value="AbiEi_1"/>
    <property type="match status" value="1"/>
</dbReference>
<organism evidence="3 4">
    <name type="scientific">Halovenus aranensis</name>
    <dbReference type="NCBI Taxonomy" id="890420"/>
    <lineage>
        <taxon>Archaea</taxon>
        <taxon>Methanobacteriati</taxon>
        <taxon>Methanobacteriota</taxon>
        <taxon>Stenosarchaea group</taxon>
        <taxon>Halobacteria</taxon>
        <taxon>Halobacteriales</taxon>
        <taxon>Haloarculaceae</taxon>
        <taxon>Halovenus</taxon>
    </lineage>
</organism>
<dbReference type="SUPFAM" id="SSF46785">
    <property type="entry name" value="Winged helix' DNA-binding domain"/>
    <property type="match status" value="1"/>
</dbReference>
<accession>A0A1G8UQ36</accession>
<dbReference type="Pfam" id="PF13338">
    <property type="entry name" value="AbiEi_4"/>
    <property type="match status" value="1"/>
</dbReference>
<dbReference type="STRING" id="890420.SAMN05216226_10514"/>
<reference evidence="3 4" key="1">
    <citation type="submission" date="2016-10" db="EMBL/GenBank/DDBJ databases">
        <authorList>
            <person name="de Groot N.N."/>
        </authorList>
    </citation>
    <scope>NUCLEOTIDE SEQUENCE [LARGE SCALE GENOMIC DNA]</scope>
    <source>
        <strain evidence="3 4">IBRC-M10015</strain>
    </source>
</reference>
<evidence type="ECO:0000259" key="2">
    <source>
        <dbReference type="Pfam" id="PF13338"/>
    </source>
</evidence>
<name>A0A1G8UQ36_9EURY</name>
<dbReference type="RefSeq" id="WP_092700679.1">
    <property type="nucleotide sequence ID" value="NZ_FNFC01000005.1"/>
</dbReference>
<proteinExistence type="predicted"/>
<dbReference type="OrthoDB" id="350054at2157"/>
<feature type="domain" description="AbiEi antitoxin C-terminal" evidence="1">
    <location>
        <begin position="91"/>
        <end position="222"/>
    </location>
</feature>
<dbReference type="Proteomes" id="UP000198856">
    <property type="component" value="Unassembled WGS sequence"/>
</dbReference>
<feature type="domain" description="AbiEi antitoxin N-terminal" evidence="2">
    <location>
        <begin position="22"/>
        <end position="73"/>
    </location>
</feature>
<keyword evidence="4" id="KW-1185">Reference proteome</keyword>
<evidence type="ECO:0000313" key="4">
    <source>
        <dbReference type="Proteomes" id="UP000198856"/>
    </source>
</evidence>
<dbReference type="InterPro" id="IPR036390">
    <property type="entry name" value="WH_DNA-bd_sf"/>
</dbReference>
<dbReference type="InterPro" id="IPR025159">
    <property type="entry name" value="AbiEi_N"/>
</dbReference>